<evidence type="ECO:0000256" key="1">
    <source>
        <dbReference type="SAM" id="Phobius"/>
    </source>
</evidence>
<accession>H8KQJ4</accession>
<protein>
    <submittedName>
        <fullName evidence="2">Uncharacterized protein</fullName>
    </submittedName>
</protein>
<sequence length="137" mass="16270">MNKFIEKDQLVQRVLWSLIIVLGALIIFFSYRRSDKRTQITSAYITEITMEYKGGMNVRYQFTVNNTVYSNVDAISTIGFASKSSFLHRYFPVIYEPENPKNCNLMLAQLDFEEHDIPYPDSLRWIQERFYPHLKIK</sequence>
<dbReference type="Proteomes" id="UP000007590">
    <property type="component" value="Chromosome"/>
</dbReference>
<feature type="transmembrane region" description="Helical" evidence="1">
    <location>
        <begin position="14"/>
        <end position="31"/>
    </location>
</feature>
<keyword evidence="3" id="KW-1185">Reference proteome</keyword>
<dbReference type="HOGENOM" id="CLU_1905381_0_0_10"/>
<evidence type="ECO:0000313" key="3">
    <source>
        <dbReference type="Proteomes" id="UP000007590"/>
    </source>
</evidence>
<organism evidence="2 3">
    <name type="scientific">Solitalea canadensis (strain ATCC 29591 / DSM 3403 / JCM 21819 / LMG 8368 / NBRC 15130 / NCIMB 12057 / USAM 9D)</name>
    <name type="common">Flexibacter canadensis</name>
    <dbReference type="NCBI Taxonomy" id="929556"/>
    <lineage>
        <taxon>Bacteria</taxon>
        <taxon>Pseudomonadati</taxon>
        <taxon>Bacteroidota</taxon>
        <taxon>Sphingobacteriia</taxon>
        <taxon>Sphingobacteriales</taxon>
        <taxon>Sphingobacteriaceae</taxon>
        <taxon>Solitalea</taxon>
    </lineage>
</organism>
<reference evidence="2" key="1">
    <citation type="submission" date="2012-02" db="EMBL/GenBank/DDBJ databases">
        <title>The complete genome of Solitalea canadensis DSM 3403.</title>
        <authorList>
            <consortium name="US DOE Joint Genome Institute (JGI-PGF)"/>
            <person name="Lucas S."/>
            <person name="Copeland A."/>
            <person name="Lapidus A."/>
            <person name="Glavina del Rio T."/>
            <person name="Dalin E."/>
            <person name="Tice H."/>
            <person name="Bruce D."/>
            <person name="Goodwin L."/>
            <person name="Pitluck S."/>
            <person name="Peters L."/>
            <person name="Ovchinnikova G."/>
            <person name="Lu M."/>
            <person name="Kyrpides N."/>
            <person name="Mavromatis K."/>
            <person name="Ivanova N."/>
            <person name="Brettin T."/>
            <person name="Detter J.C."/>
            <person name="Han C."/>
            <person name="Larimer F."/>
            <person name="Land M."/>
            <person name="Hauser L."/>
            <person name="Markowitz V."/>
            <person name="Cheng J.-F."/>
            <person name="Hugenholtz P."/>
            <person name="Woyke T."/>
            <person name="Wu D."/>
            <person name="Spring S."/>
            <person name="Schroeder M."/>
            <person name="Kopitz M."/>
            <person name="Brambilla E."/>
            <person name="Klenk H.-P."/>
            <person name="Eisen J.A."/>
        </authorList>
    </citation>
    <scope>NUCLEOTIDE SEQUENCE</scope>
    <source>
        <strain evidence="2">DSM 3403</strain>
    </source>
</reference>
<dbReference type="AlphaFoldDB" id="H8KQJ4"/>
<dbReference type="STRING" id="929556.Solca_1666"/>
<dbReference type="KEGG" id="scn:Solca_1666"/>
<dbReference type="EMBL" id="CP003349">
    <property type="protein sequence ID" value="AFD06732.1"/>
    <property type="molecule type" value="Genomic_DNA"/>
</dbReference>
<dbReference type="eggNOG" id="COG3209">
    <property type="taxonomic scope" value="Bacteria"/>
</dbReference>
<gene>
    <name evidence="2" type="ordered locus">Solca_1666</name>
</gene>
<dbReference type="OrthoDB" id="954326at2"/>
<evidence type="ECO:0000313" key="2">
    <source>
        <dbReference type="EMBL" id="AFD06732.1"/>
    </source>
</evidence>
<keyword evidence="1" id="KW-0812">Transmembrane</keyword>
<keyword evidence="1" id="KW-1133">Transmembrane helix</keyword>
<dbReference type="RefSeq" id="WP_014679959.1">
    <property type="nucleotide sequence ID" value="NC_017770.1"/>
</dbReference>
<keyword evidence="1" id="KW-0472">Membrane</keyword>
<proteinExistence type="predicted"/>
<name>H8KQJ4_SOLCM</name>